<organism evidence="2 3">
    <name type="scientific">Phaeosphaeria nodorum (strain SN15 / ATCC MYA-4574 / FGSC 10173)</name>
    <name type="common">Glume blotch fungus</name>
    <name type="synonym">Parastagonospora nodorum</name>
    <dbReference type="NCBI Taxonomy" id="321614"/>
    <lineage>
        <taxon>Eukaryota</taxon>
        <taxon>Fungi</taxon>
        <taxon>Dikarya</taxon>
        <taxon>Ascomycota</taxon>
        <taxon>Pezizomycotina</taxon>
        <taxon>Dothideomycetes</taxon>
        <taxon>Pleosporomycetidae</taxon>
        <taxon>Pleosporales</taxon>
        <taxon>Pleosporineae</taxon>
        <taxon>Phaeosphaeriaceae</taxon>
        <taxon>Parastagonospora</taxon>
    </lineage>
</organism>
<dbReference type="VEuPathDB" id="FungiDB:JI435_307130"/>
<keyword evidence="3" id="KW-1185">Reference proteome</keyword>
<dbReference type="OrthoDB" id="1744869at2759"/>
<evidence type="ECO:0000313" key="2">
    <source>
        <dbReference type="EMBL" id="QRD04663.1"/>
    </source>
</evidence>
<evidence type="ECO:0000256" key="1">
    <source>
        <dbReference type="SAM" id="MobiDB-lite"/>
    </source>
</evidence>
<proteinExistence type="predicted"/>
<feature type="region of interest" description="Disordered" evidence="1">
    <location>
        <begin position="594"/>
        <end position="618"/>
    </location>
</feature>
<dbReference type="Proteomes" id="UP000663193">
    <property type="component" value="Chromosome 17"/>
</dbReference>
<accession>A0A7U2FGB1</accession>
<reference evidence="3" key="1">
    <citation type="journal article" date="2021" name="BMC Genomics">
        <title>Chromosome-level genome assembly and manually-curated proteome of model necrotroph Parastagonospora nodorum Sn15 reveals a genome-wide trove of candidate effector homologs, and redundancy of virulence-related functions within an accessory chromosome.</title>
        <authorList>
            <person name="Bertazzoni S."/>
            <person name="Jones D.A.B."/>
            <person name="Phan H.T."/>
            <person name="Tan K.-C."/>
            <person name="Hane J.K."/>
        </authorList>
    </citation>
    <scope>NUCLEOTIDE SEQUENCE [LARGE SCALE GENOMIC DNA]</scope>
    <source>
        <strain evidence="3">SN15 / ATCC MYA-4574 / FGSC 10173)</strain>
    </source>
</reference>
<gene>
    <name evidence="2" type="ORF">JI435_307130</name>
</gene>
<dbReference type="AlphaFoldDB" id="A0A7U2FGB1"/>
<evidence type="ECO:0000313" key="3">
    <source>
        <dbReference type="Proteomes" id="UP000663193"/>
    </source>
</evidence>
<name>A0A7U2FGB1_PHANO</name>
<sequence>MPSNCSRLSGLRLYPRVTSWSTSPRPISCGFTPQWQILRNLHSSRTSCRIPLSTKSTLFGTRRGYAETATPDSTASPPIRNLNSAILIPSSLKHAQPDIIVNHIQPLPRPDVYRDSLCVFLVTPSFAPWLVNDEFFLAKAIRRAYSNAHKDLTIQAICAVVDKLPAGRAMASGMTLQDVVKQRSTEPPVGDTGFEGIAYVMLPSSASVPSTAPRSPDKGAIDFILSGYTGAKRPYSDTWRLPLANTVFQTGSPTTMYYTNWTLDAKEKTVALQERTDVTHHGIRMAASGTESGQMSSVLSIPLLPLTFPRTVEGGMGNIIRRIIDDEGQSVTAASELEKVVPRFFKARGEPAQPTTAWALVMRGRQKRNKDIKTKRILGKNILKSEKGKNMHEALWDRLWQSNPPQWSTYVSTAIAEGASLHRVLSGGGGWGKKAGLLSLDPVPVSEEVPIRMEDATSGFEGPGDFSTALTPVVRDGDAIQFFIAPAPASEVDGDKALENLKSLPKQRAPGWELGVIPSTVDSFPGGSWQHVGADSEYIAVFRNSFGALSEGGLTLTRRRGQNRRDPLYPFGTTTIDAPYSRLWSVELADKEISNNDVRGQDSDSQEIAVSISDAPVS</sequence>
<dbReference type="EMBL" id="CP069039">
    <property type="protein sequence ID" value="QRD04663.1"/>
    <property type="molecule type" value="Genomic_DNA"/>
</dbReference>
<protein>
    <submittedName>
        <fullName evidence="2">Uncharacterized protein</fullName>
    </submittedName>
</protein>